<evidence type="ECO:0000313" key="9">
    <source>
        <dbReference type="Proteomes" id="UP000594042"/>
    </source>
</evidence>
<keyword evidence="4 7" id="KW-0326">Glycosidase</keyword>
<evidence type="ECO:0000256" key="6">
    <source>
        <dbReference type="PIRSR" id="PIRSR606710-2"/>
    </source>
</evidence>
<comment type="pathway">
    <text evidence="1">Glycan metabolism; L-arabinan degradation.</text>
</comment>
<dbReference type="AlphaFoldDB" id="A0A7G1I155"/>
<proteinExistence type="inferred from homology"/>
<gene>
    <name evidence="8" type="ORF">Cop2CBH44_28070</name>
</gene>
<reference evidence="9" key="1">
    <citation type="submission" date="2020-07" db="EMBL/GenBank/DDBJ databases">
        <title>Complete genome sequencing of Coprobacter sp. strain 2CBH44.</title>
        <authorList>
            <person name="Sakamoto M."/>
            <person name="Murakami T."/>
            <person name="Mori H."/>
        </authorList>
    </citation>
    <scope>NUCLEOTIDE SEQUENCE [LARGE SCALE GENOMIC DNA]</scope>
    <source>
        <strain evidence="9">2CBH44</strain>
    </source>
</reference>
<dbReference type="InterPro" id="IPR050727">
    <property type="entry name" value="GH43_arabinanases"/>
</dbReference>
<protein>
    <submittedName>
        <fullName evidence="8">Arabinan endo-1,5-alpha-L-arabinosidase</fullName>
    </submittedName>
</protein>
<evidence type="ECO:0000256" key="7">
    <source>
        <dbReference type="RuleBase" id="RU361187"/>
    </source>
</evidence>
<keyword evidence="3 7" id="KW-0378">Hydrolase</keyword>
<evidence type="ECO:0000256" key="4">
    <source>
        <dbReference type="ARBA" id="ARBA00023295"/>
    </source>
</evidence>
<dbReference type="EMBL" id="AP023322">
    <property type="protein sequence ID" value="BCI64454.1"/>
    <property type="molecule type" value="Genomic_DNA"/>
</dbReference>
<evidence type="ECO:0000256" key="5">
    <source>
        <dbReference type="PIRSR" id="PIRSR606710-1"/>
    </source>
</evidence>
<dbReference type="PANTHER" id="PTHR43301">
    <property type="entry name" value="ARABINAN ENDO-1,5-ALPHA-L-ARABINOSIDASE"/>
    <property type="match status" value="1"/>
</dbReference>
<dbReference type="Gene3D" id="2.115.10.20">
    <property type="entry name" value="Glycosyl hydrolase domain, family 43"/>
    <property type="match status" value="1"/>
</dbReference>
<evidence type="ECO:0000313" key="8">
    <source>
        <dbReference type="EMBL" id="BCI64454.1"/>
    </source>
</evidence>
<evidence type="ECO:0000256" key="3">
    <source>
        <dbReference type="ARBA" id="ARBA00022801"/>
    </source>
</evidence>
<dbReference type="InterPro" id="IPR023296">
    <property type="entry name" value="Glyco_hydro_beta-prop_sf"/>
</dbReference>
<sequence>MKKIILSMAAGILILLGTFIISCKEDKEVLVWNEPPTSADTLYQNPLFEPDLADPTIVRGSDGWFYAYGTENQWSTGINRLVPILRSKNLVKWEYAADAFTTRPTWKNDGGIWAPCVIHYDYDGKYYMFYSFSTWGDSNPGIGVAVSDLPYGPFQDQGKLFDSQSIGVANSIDPFFLELKVGRYLKRYLFWGSFQGIYGIELTQDLKSTTGEKFKIAGNAFEASYIYPKDGKFYFFGSCGSCCDGADSQYHVTIAVADDIKGPYLTKDGKSILNDGQEGSPFLKGDGRVKWVGPGHNAEIITDDKGHDYFLYHAVDVANPLLPGGATRRPLMMDEIHWVDGWPTITNGVPSTTRQRAPYFE</sequence>
<organism evidence="8 9">
    <name type="scientific">Coprobacter secundus subsp. similis</name>
    <dbReference type="NCBI Taxonomy" id="2751153"/>
    <lineage>
        <taxon>Bacteria</taxon>
        <taxon>Pseudomonadati</taxon>
        <taxon>Bacteroidota</taxon>
        <taxon>Bacteroidia</taxon>
        <taxon>Bacteroidales</taxon>
        <taxon>Barnesiellaceae</taxon>
        <taxon>Coprobacter</taxon>
    </lineage>
</organism>
<dbReference type="GO" id="GO:0005975">
    <property type="term" value="P:carbohydrate metabolic process"/>
    <property type="evidence" value="ECO:0007669"/>
    <property type="project" value="InterPro"/>
</dbReference>
<keyword evidence="9" id="KW-1185">Reference proteome</keyword>
<feature type="active site" description="Proton donor" evidence="5">
    <location>
        <position position="222"/>
    </location>
</feature>
<evidence type="ECO:0000256" key="2">
    <source>
        <dbReference type="ARBA" id="ARBA00009865"/>
    </source>
</evidence>
<name>A0A7G1I155_9BACT</name>
<accession>A0A7G1I155</accession>
<dbReference type="PROSITE" id="PS51257">
    <property type="entry name" value="PROKAR_LIPOPROTEIN"/>
    <property type="match status" value="1"/>
</dbReference>
<dbReference type="CDD" id="cd18616">
    <property type="entry name" value="GH43_ABN-like"/>
    <property type="match status" value="1"/>
</dbReference>
<feature type="active site" description="Proton acceptor" evidence="5">
    <location>
        <position position="54"/>
    </location>
</feature>
<dbReference type="RefSeq" id="WP_055097726.1">
    <property type="nucleotide sequence ID" value="NZ_AP023322.1"/>
</dbReference>
<evidence type="ECO:0000256" key="1">
    <source>
        <dbReference type="ARBA" id="ARBA00004834"/>
    </source>
</evidence>
<dbReference type="Pfam" id="PF04616">
    <property type="entry name" value="Glyco_hydro_43"/>
    <property type="match status" value="1"/>
</dbReference>
<dbReference type="Proteomes" id="UP000594042">
    <property type="component" value="Chromosome"/>
</dbReference>
<dbReference type="PANTHER" id="PTHR43301:SF3">
    <property type="entry name" value="ARABINAN ENDO-1,5-ALPHA-L-ARABINOSIDASE A-RELATED"/>
    <property type="match status" value="1"/>
</dbReference>
<dbReference type="InterPro" id="IPR006710">
    <property type="entry name" value="Glyco_hydro_43"/>
</dbReference>
<comment type="similarity">
    <text evidence="2 7">Belongs to the glycosyl hydrolase 43 family.</text>
</comment>
<dbReference type="SUPFAM" id="SSF75005">
    <property type="entry name" value="Arabinanase/levansucrase/invertase"/>
    <property type="match status" value="1"/>
</dbReference>
<dbReference type="GO" id="GO:0004553">
    <property type="term" value="F:hydrolase activity, hydrolyzing O-glycosyl compounds"/>
    <property type="evidence" value="ECO:0007669"/>
    <property type="project" value="InterPro"/>
</dbReference>
<feature type="site" description="Important for catalytic activity, responsible for pKa modulation of the active site Glu and correct orientation of both the proton donor and substrate" evidence="6">
    <location>
        <position position="173"/>
    </location>
</feature>
<dbReference type="KEGG" id="copr:Cop2CBH44_28070"/>